<feature type="region of interest" description="Disordered" evidence="1">
    <location>
        <begin position="1"/>
        <end position="35"/>
    </location>
</feature>
<sequence length="126" mass="14179">MASPAELNRPSTGPSSQPSNEEGSGNLSPQQDTEEYVLTRSYGLVYRRRRGVRTMASLKRDLKGLFPIWLRRRNEAIQNRKKNKQEPIIDCDCSDCQSNPGLSGIIKDYEAVLAALPKLQECQPED</sequence>
<accession>A0ABP0A476</accession>
<protein>
    <submittedName>
        <fullName evidence="2">Uncharacterized protein</fullName>
    </submittedName>
</protein>
<organism evidence="2 3">
    <name type="scientific">Pipistrellus nathusii</name>
    <name type="common">Nathusius' pipistrelle</name>
    <dbReference type="NCBI Taxonomy" id="59473"/>
    <lineage>
        <taxon>Eukaryota</taxon>
        <taxon>Metazoa</taxon>
        <taxon>Chordata</taxon>
        <taxon>Craniata</taxon>
        <taxon>Vertebrata</taxon>
        <taxon>Euteleostomi</taxon>
        <taxon>Mammalia</taxon>
        <taxon>Eutheria</taxon>
        <taxon>Laurasiatheria</taxon>
        <taxon>Chiroptera</taxon>
        <taxon>Yangochiroptera</taxon>
        <taxon>Vespertilionidae</taxon>
        <taxon>Pipistrellus</taxon>
    </lineage>
</organism>
<feature type="compositionally biased region" description="Polar residues" evidence="1">
    <location>
        <begin position="9"/>
        <end position="31"/>
    </location>
</feature>
<gene>
    <name evidence="2" type="ORF">MPIPNATIZW_LOCUS12017</name>
</gene>
<reference evidence="2" key="1">
    <citation type="submission" date="2023-12" db="EMBL/GenBank/DDBJ databases">
        <authorList>
            <person name="Brown T."/>
        </authorList>
    </citation>
    <scope>NUCLEOTIDE SEQUENCE</scope>
</reference>
<keyword evidence="3" id="KW-1185">Reference proteome</keyword>
<evidence type="ECO:0000256" key="1">
    <source>
        <dbReference type="SAM" id="MobiDB-lite"/>
    </source>
</evidence>
<evidence type="ECO:0000313" key="2">
    <source>
        <dbReference type="EMBL" id="CAK6443711.1"/>
    </source>
</evidence>
<dbReference type="Proteomes" id="UP001314169">
    <property type="component" value="Chromosome 3"/>
</dbReference>
<proteinExistence type="predicted"/>
<evidence type="ECO:0000313" key="3">
    <source>
        <dbReference type="Proteomes" id="UP001314169"/>
    </source>
</evidence>
<dbReference type="EMBL" id="OY882860">
    <property type="protein sequence ID" value="CAK6443711.1"/>
    <property type="molecule type" value="Genomic_DNA"/>
</dbReference>
<name>A0ABP0A476_PIPNA</name>